<organism evidence="1 2">
    <name type="scientific">Aspergillus nanangensis</name>
    <dbReference type="NCBI Taxonomy" id="2582783"/>
    <lineage>
        <taxon>Eukaryota</taxon>
        <taxon>Fungi</taxon>
        <taxon>Dikarya</taxon>
        <taxon>Ascomycota</taxon>
        <taxon>Pezizomycotina</taxon>
        <taxon>Eurotiomycetes</taxon>
        <taxon>Eurotiomycetidae</taxon>
        <taxon>Eurotiales</taxon>
        <taxon>Aspergillaceae</taxon>
        <taxon>Aspergillus</taxon>
        <taxon>Aspergillus subgen. Circumdati</taxon>
    </lineage>
</organism>
<gene>
    <name evidence="1" type="ORF">FE257_007546</name>
</gene>
<dbReference type="EMBL" id="VCAU01000038">
    <property type="protein sequence ID" value="KAF9889233.1"/>
    <property type="molecule type" value="Genomic_DNA"/>
</dbReference>
<keyword evidence="2" id="KW-1185">Reference proteome</keyword>
<dbReference type="Proteomes" id="UP001194746">
    <property type="component" value="Unassembled WGS sequence"/>
</dbReference>
<proteinExistence type="predicted"/>
<protein>
    <submittedName>
        <fullName evidence="1">Uncharacterized protein</fullName>
    </submittedName>
</protein>
<evidence type="ECO:0000313" key="2">
    <source>
        <dbReference type="Proteomes" id="UP001194746"/>
    </source>
</evidence>
<name>A0AAD4CP46_ASPNN</name>
<accession>A0AAD4CP46</accession>
<dbReference type="AlphaFoldDB" id="A0AAD4CP46"/>
<reference evidence="1" key="2">
    <citation type="submission" date="2020-02" db="EMBL/GenBank/DDBJ databases">
        <authorList>
            <person name="Gilchrist C.L.M."/>
            <person name="Chooi Y.-H."/>
        </authorList>
    </citation>
    <scope>NUCLEOTIDE SEQUENCE</scope>
    <source>
        <strain evidence="1">MST-FP2251</strain>
    </source>
</reference>
<sequence length="172" mass="18422">MVGATATVDLGGSSRRYGMTFEVSPPRTIPPGCAFPLPVIVSIRPLGDPGTIEQLVMHASLRYETGDSTAPGLTGPLTSSVRSRIGNTTSGYARFSPLRIAQPGRYRLRIILGGASASGVVTQGYLESEIISVQPNAQIQRPTQLEIMKLRSLMPENIDITAGEIQGWQRTV</sequence>
<comment type="caution">
    <text evidence="1">The sequence shown here is derived from an EMBL/GenBank/DDBJ whole genome shotgun (WGS) entry which is preliminary data.</text>
</comment>
<evidence type="ECO:0000313" key="1">
    <source>
        <dbReference type="EMBL" id="KAF9889233.1"/>
    </source>
</evidence>
<reference evidence="1" key="1">
    <citation type="journal article" date="2019" name="Beilstein J. Org. Chem.">
        <title>Nanangenines: drimane sesquiterpenoids as the dominant metabolite cohort of a novel Australian fungus, Aspergillus nanangensis.</title>
        <authorList>
            <person name="Lacey H.J."/>
            <person name="Gilchrist C.L.M."/>
            <person name="Crombie A."/>
            <person name="Kalaitzis J.A."/>
            <person name="Vuong D."/>
            <person name="Rutledge P.J."/>
            <person name="Turner P."/>
            <person name="Pitt J.I."/>
            <person name="Lacey E."/>
            <person name="Chooi Y.H."/>
            <person name="Piggott A.M."/>
        </authorList>
    </citation>
    <scope>NUCLEOTIDE SEQUENCE</scope>
    <source>
        <strain evidence="1">MST-FP2251</strain>
    </source>
</reference>